<keyword evidence="2" id="KW-1185">Reference proteome</keyword>
<organism evidence="1 2">
    <name type="scientific">Gryllus longicercus</name>
    <dbReference type="NCBI Taxonomy" id="2509291"/>
    <lineage>
        <taxon>Eukaryota</taxon>
        <taxon>Metazoa</taxon>
        <taxon>Ecdysozoa</taxon>
        <taxon>Arthropoda</taxon>
        <taxon>Hexapoda</taxon>
        <taxon>Insecta</taxon>
        <taxon>Pterygota</taxon>
        <taxon>Neoptera</taxon>
        <taxon>Polyneoptera</taxon>
        <taxon>Orthoptera</taxon>
        <taxon>Ensifera</taxon>
        <taxon>Gryllidea</taxon>
        <taxon>Grylloidea</taxon>
        <taxon>Gryllidae</taxon>
        <taxon>Gryllinae</taxon>
        <taxon>Gryllus</taxon>
    </lineage>
</organism>
<reference evidence="1 2" key="1">
    <citation type="submission" date="2024-03" db="EMBL/GenBank/DDBJ databases">
        <title>The genome assembly and annotation of the cricket Gryllus longicercus Weissman &amp; Gray.</title>
        <authorList>
            <person name="Szrajer S."/>
            <person name="Gray D."/>
            <person name="Ylla G."/>
        </authorList>
    </citation>
    <scope>NUCLEOTIDE SEQUENCE [LARGE SCALE GENOMIC DNA]</scope>
    <source>
        <strain evidence="1">DAG 2021-001</strain>
        <tissue evidence="1">Whole body minus gut</tissue>
    </source>
</reference>
<gene>
    <name evidence="1" type="ORF">R5R35_008255</name>
</gene>
<dbReference type="Proteomes" id="UP001378592">
    <property type="component" value="Unassembled WGS sequence"/>
</dbReference>
<comment type="caution">
    <text evidence="1">The sequence shown here is derived from an EMBL/GenBank/DDBJ whole genome shotgun (WGS) entry which is preliminary data.</text>
</comment>
<dbReference type="AlphaFoldDB" id="A0AAN9Z9Q3"/>
<accession>A0AAN9Z9Q3</accession>
<protein>
    <submittedName>
        <fullName evidence="1">Uncharacterized protein</fullName>
    </submittedName>
</protein>
<dbReference type="EMBL" id="JAZDUA010000109">
    <property type="protein sequence ID" value="KAK7867809.1"/>
    <property type="molecule type" value="Genomic_DNA"/>
</dbReference>
<proteinExistence type="predicted"/>
<evidence type="ECO:0000313" key="1">
    <source>
        <dbReference type="EMBL" id="KAK7867809.1"/>
    </source>
</evidence>
<name>A0AAN9Z9Q3_9ORTH</name>
<evidence type="ECO:0000313" key="2">
    <source>
        <dbReference type="Proteomes" id="UP001378592"/>
    </source>
</evidence>
<sequence>MENNLSRALEASSPTHVI</sequence>